<dbReference type="AlphaFoldDB" id="A0A7V2WUU5"/>
<dbReference type="Proteomes" id="UP000885750">
    <property type="component" value="Unassembled WGS sequence"/>
</dbReference>
<feature type="signal peptide" evidence="1">
    <location>
        <begin position="1"/>
        <end position="22"/>
    </location>
</feature>
<gene>
    <name evidence="2" type="ORF">ENJ51_06465</name>
</gene>
<sequence length="120" mass="13069">MTRLLILIFALNTLLSPVGAMAMVSFNADNTISQTSEHTMSASDDSEHCLSMLSHDTCTMDGLSSDLCKAKCAAACTVSPAYIANFSFTFPFNISNNNPEIAFVYFYTRSISPELRPPLV</sequence>
<feature type="chain" id="PRO_5031002432" evidence="1">
    <location>
        <begin position="23"/>
        <end position="120"/>
    </location>
</feature>
<proteinExistence type="predicted"/>
<reference evidence="2" key="1">
    <citation type="journal article" date="2020" name="mSystems">
        <title>Genome- and Community-Level Interaction Insights into Carbon Utilization and Element Cycling Functions of Hydrothermarchaeota in Hydrothermal Sediment.</title>
        <authorList>
            <person name="Zhou Z."/>
            <person name="Liu Y."/>
            <person name="Xu W."/>
            <person name="Pan J."/>
            <person name="Luo Z.H."/>
            <person name="Li M."/>
        </authorList>
    </citation>
    <scope>NUCLEOTIDE SEQUENCE [LARGE SCALE GENOMIC DNA]</scope>
    <source>
        <strain evidence="2">HyVt-493</strain>
    </source>
</reference>
<comment type="caution">
    <text evidence="2">The sequence shown here is derived from an EMBL/GenBank/DDBJ whole genome shotgun (WGS) entry which is preliminary data.</text>
</comment>
<dbReference type="EMBL" id="DRMS01000243">
    <property type="protein sequence ID" value="HFC92438.1"/>
    <property type="molecule type" value="Genomic_DNA"/>
</dbReference>
<evidence type="ECO:0000256" key="1">
    <source>
        <dbReference type="SAM" id="SignalP"/>
    </source>
</evidence>
<keyword evidence="1" id="KW-0732">Signal</keyword>
<protein>
    <submittedName>
        <fullName evidence="2">Uncharacterized protein</fullName>
    </submittedName>
</protein>
<accession>A0A7V2WUU5</accession>
<evidence type="ECO:0000313" key="2">
    <source>
        <dbReference type="EMBL" id="HFC92438.1"/>
    </source>
</evidence>
<organism evidence="2">
    <name type="scientific">Leucothrix mucor</name>
    <dbReference type="NCBI Taxonomy" id="45248"/>
    <lineage>
        <taxon>Bacteria</taxon>
        <taxon>Pseudomonadati</taxon>
        <taxon>Pseudomonadota</taxon>
        <taxon>Gammaproteobacteria</taxon>
        <taxon>Thiotrichales</taxon>
        <taxon>Thiotrichaceae</taxon>
        <taxon>Leucothrix</taxon>
    </lineage>
</organism>
<name>A0A7V2WUU5_LEUMU</name>